<proteinExistence type="predicted"/>
<accession>A0ACB7HFN3</accession>
<evidence type="ECO:0000313" key="2">
    <source>
        <dbReference type="Proteomes" id="UP000091857"/>
    </source>
</evidence>
<evidence type="ECO:0000313" key="1">
    <source>
        <dbReference type="EMBL" id="KAG8651587.1"/>
    </source>
</evidence>
<name>A0ACB7HFN3_MANES</name>
<reference evidence="2" key="1">
    <citation type="journal article" date="2016" name="Nat. Biotechnol.">
        <title>Sequencing wild and cultivated cassava and related species reveals extensive interspecific hybridization and genetic diversity.</title>
        <authorList>
            <person name="Bredeson J.V."/>
            <person name="Lyons J.B."/>
            <person name="Prochnik S.E."/>
            <person name="Wu G.A."/>
            <person name="Ha C.M."/>
            <person name="Edsinger-Gonzales E."/>
            <person name="Grimwood J."/>
            <person name="Schmutz J."/>
            <person name="Rabbi I.Y."/>
            <person name="Egesi C."/>
            <person name="Nauluvula P."/>
            <person name="Lebot V."/>
            <person name="Ndunguru J."/>
            <person name="Mkamilo G."/>
            <person name="Bart R.S."/>
            <person name="Setter T.L."/>
            <person name="Gleadow R.M."/>
            <person name="Kulakow P."/>
            <person name="Ferguson M.E."/>
            <person name="Rounsley S."/>
            <person name="Rokhsar D.S."/>
        </authorList>
    </citation>
    <scope>NUCLEOTIDE SEQUENCE [LARGE SCALE GENOMIC DNA]</scope>
    <source>
        <strain evidence="2">cv. AM560-2</strain>
    </source>
</reference>
<comment type="caution">
    <text evidence="1">The sequence shown here is derived from an EMBL/GenBank/DDBJ whole genome shotgun (WGS) entry which is preliminary data.</text>
</comment>
<protein>
    <submittedName>
        <fullName evidence="1">Uncharacterized protein</fullName>
    </submittedName>
</protein>
<dbReference type="Proteomes" id="UP000091857">
    <property type="component" value="Chromosome 6"/>
</dbReference>
<sequence>MMVFGYWRRKPNSLKDTHKKKKQQQLLSSNVELLIPNNFLCPISLDLMKDPVTLSTGFTYDRSNIEAWLQAGNFTCPVTNQLLNSFDLIPNHNLRKMIQDWCVENRNFGIQRIPTPKVPVSPTEVSQLLSCLADSTRSLDQYECWDLLQKIKKWGNESERNRSCMVVNGASSVLASTFDAFATDSFQRNAKVLEEILSILNWMFPLDVESQIYLSSNNSLRCMLWFLRCRDLSSKQNSISVLKELLSSDQQHAETLASIEGVNEILYSFIKDPICPKISKDSLMVIFHLVSHPSSSENIRSSLVKMGLISSLIEIIIDAEKSTCEKALVVFDKLCDCEEGREEAYINALTWPVLVKKILRVSAAATDYSVSAIWKLNKYGRKERVMVDVLQVGAFQKLVLVLQLGCSDETKEKATELLKQMNPYRNNGFECIESVDFKNLKRSF</sequence>
<gene>
    <name evidence="1" type="ORF">MANES_06G002400v8</name>
</gene>
<organism evidence="1 2">
    <name type="scientific">Manihot esculenta</name>
    <name type="common">Cassava</name>
    <name type="synonym">Jatropha manihot</name>
    <dbReference type="NCBI Taxonomy" id="3983"/>
    <lineage>
        <taxon>Eukaryota</taxon>
        <taxon>Viridiplantae</taxon>
        <taxon>Streptophyta</taxon>
        <taxon>Embryophyta</taxon>
        <taxon>Tracheophyta</taxon>
        <taxon>Spermatophyta</taxon>
        <taxon>Magnoliopsida</taxon>
        <taxon>eudicotyledons</taxon>
        <taxon>Gunneridae</taxon>
        <taxon>Pentapetalae</taxon>
        <taxon>rosids</taxon>
        <taxon>fabids</taxon>
        <taxon>Malpighiales</taxon>
        <taxon>Euphorbiaceae</taxon>
        <taxon>Crotonoideae</taxon>
        <taxon>Manihoteae</taxon>
        <taxon>Manihot</taxon>
    </lineage>
</organism>
<keyword evidence="2" id="KW-1185">Reference proteome</keyword>
<dbReference type="EMBL" id="CM004392">
    <property type="protein sequence ID" value="KAG8651587.1"/>
    <property type="molecule type" value="Genomic_DNA"/>
</dbReference>